<feature type="compositionally biased region" description="Low complexity" evidence="1">
    <location>
        <begin position="15"/>
        <end position="24"/>
    </location>
</feature>
<reference evidence="2 3" key="1">
    <citation type="submission" date="2024-09" db="EMBL/GenBank/DDBJ databases">
        <title>Rethinking Asexuality: The Enigmatic Case of Functional Sexual Genes in Lepraria (Stereocaulaceae).</title>
        <authorList>
            <person name="Doellman M."/>
            <person name="Sun Y."/>
            <person name="Barcenas-Pena A."/>
            <person name="Lumbsch H.T."/>
            <person name="Grewe F."/>
        </authorList>
    </citation>
    <scope>NUCLEOTIDE SEQUENCE [LARGE SCALE GENOMIC DNA]</scope>
    <source>
        <strain evidence="2 3">Grewe 0041</strain>
    </source>
</reference>
<feature type="compositionally biased region" description="Polar residues" evidence="1">
    <location>
        <begin position="1"/>
        <end position="13"/>
    </location>
</feature>
<sequence>MQPLDTLSPTQMEAPSPSSQSESSRQTLLKKYGPRWQSNLVSHVEAISADLAQPDDCKRICEGVMAVYHVGPGFHPRETKIGYVHAYVSYHQGNTKQIKYADKT</sequence>
<proteinExistence type="predicted"/>
<keyword evidence="3" id="KW-1185">Reference proteome</keyword>
<accession>A0ABR4ALE7</accession>
<dbReference type="Proteomes" id="UP001590951">
    <property type="component" value="Unassembled WGS sequence"/>
</dbReference>
<evidence type="ECO:0000256" key="1">
    <source>
        <dbReference type="SAM" id="MobiDB-lite"/>
    </source>
</evidence>
<feature type="region of interest" description="Disordered" evidence="1">
    <location>
        <begin position="1"/>
        <end position="28"/>
    </location>
</feature>
<dbReference type="EMBL" id="JBHFEH010000114">
    <property type="protein sequence ID" value="KAL2046572.1"/>
    <property type="molecule type" value="Genomic_DNA"/>
</dbReference>
<comment type="caution">
    <text evidence="2">The sequence shown here is derived from an EMBL/GenBank/DDBJ whole genome shotgun (WGS) entry which is preliminary data.</text>
</comment>
<name>A0ABR4ALE7_9LECA</name>
<evidence type="ECO:0000313" key="2">
    <source>
        <dbReference type="EMBL" id="KAL2046572.1"/>
    </source>
</evidence>
<gene>
    <name evidence="2" type="ORF">ABVK25_011757</name>
</gene>
<organism evidence="2 3">
    <name type="scientific">Lepraria finkii</name>
    <dbReference type="NCBI Taxonomy" id="1340010"/>
    <lineage>
        <taxon>Eukaryota</taxon>
        <taxon>Fungi</taxon>
        <taxon>Dikarya</taxon>
        <taxon>Ascomycota</taxon>
        <taxon>Pezizomycotina</taxon>
        <taxon>Lecanoromycetes</taxon>
        <taxon>OSLEUM clade</taxon>
        <taxon>Lecanoromycetidae</taxon>
        <taxon>Lecanorales</taxon>
        <taxon>Lecanorineae</taxon>
        <taxon>Stereocaulaceae</taxon>
        <taxon>Lepraria</taxon>
    </lineage>
</organism>
<evidence type="ECO:0000313" key="3">
    <source>
        <dbReference type="Proteomes" id="UP001590951"/>
    </source>
</evidence>
<protein>
    <submittedName>
        <fullName evidence="2">Uncharacterized protein</fullName>
    </submittedName>
</protein>